<dbReference type="InterPro" id="IPR041522">
    <property type="entry name" value="CdaR_GGDEF"/>
</dbReference>
<dbReference type="PANTHER" id="PTHR33744:SF1">
    <property type="entry name" value="DNA-BINDING TRANSCRIPTIONAL ACTIVATOR ADER"/>
    <property type="match status" value="1"/>
</dbReference>
<dbReference type="InterPro" id="IPR042070">
    <property type="entry name" value="PucR_C-HTH_sf"/>
</dbReference>
<proteinExistence type="inferred from homology"/>
<organism evidence="5 6">
    <name type="scientific">Zymobacter palmae</name>
    <dbReference type="NCBI Taxonomy" id="33074"/>
    <lineage>
        <taxon>Bacteria</taxon>
        <taxon>Pseudomonadati</taxon>
        <taxon>Pseudomonadota</taxon>
        <taxon>Gammaproteobacteria</taxon>
        <taxon>Oceanospirillales</taxon>
        <taxon>Halomonadaceae</taxon>
        <taxon>Zymobacter group</taxon>
        <taxon>Zymobacter</taxon>
    </lineage>
</organism>
<dbReference type="EMBL" id="AP018933">
    <property type="protein sequence ID" value="BBG31132.1"/>
    <property type="molecule type" value="Genomic_DNA"/>
</dbReference>
<dbReference type="Pfam" id="PF13556">
    <property type="entry name" value="HTH_30"/>
    <property type="match status" value="1"/>
</dbReference>
<dbReference type="STRING" id="1123510.GCA_000620025_02592"/>
<dbReference type="OrthoDB" id="9792148at2"/>
<dbReference type="InterPro" id="IPR051448">
    <property type="entry name" value="CdaR-like_regulators"/>
</dbReference>
<evidence type="ECO:0000313" key="6">
    <source>
        <dbReference type="Proteomes" id="UP000267342"/>
    </source>
</evidence>
<dbReference type="Gene3D" id="1.10.10.2840">
    <property type="entry name" value="PucR C-terminal helix-turn-helix domain"/>
    <property type="match status" value="1"/>
</dbReference>
<dbReference type="AlphaFoldDB" id="A0A348HHN0"/>
<evidence type="ECO:0000256" key="1">
    <source>
        <dbReference type="ARBA" id="ARBA00006754"/>
    </source>
</evidence>
<reference evidence="5 6" key="1">
    <citation type="submission" date="2018-09" db="EMBL/GenBank/DDBJ databases">
        <title>Zymobacter palmae IAM14233 (=T109) whole genome analysis.</title>
        <authorList>
            <person name="Yanase H."/>
        </authorList>
    </citation>
    <scope>NUCLEOTIDE SEQUENCE [LARGE SCALE GENOMIC DNA]</scope>
    <source>
        <strain evidence="5 6">IAM14233</strain>
    </source>
</reference>
<dbReference type="SUPFAM" id="SSF46689">
    <property type="entry name" value="Homeodomain-like"/>
    <property type="match status" value="1"/>
</dbReference>
<accession>A0A348HHN0</accession>
<feature type="domain" description="Purine catabolism PurC-like" evidence="2">
    <location>
        <begin position="8"/>
        <end position="126"/>
    </location>
</feature>
<gene>
    <name evidence="5" type="ORF">ZBT109_2401</name>
</gene>
<dbReference type="Pfam" id="PF17853">
    <property type="entry name" value="GGDEF_2"/>
    <property type="match status" value="1"/>
</dbReference>
<dbReference type="InterPro" id="IPR025736">
    <property type="entry name" value="PucR_C-HTH_dom"/>
</dbReference>
<sequence>MSLTVLNVLELEGLEPMSLRAGLPNVHKSVRWYYVAENEGIAEWIMGGELVFVTGINHPRDESNLLRLLHEGHEKGIAGMVILTGNDFIKIIPASVISLADTLGIPLVEQPYSLKMVLVTQIIGTALVQHCSMRRSQRDILTQMLTGEYPSLDIARQRAEHLQLVLQAPYRIIAMRLAHIQVLFDTLSPDQAETTLQKASLHVRDFLKQSLIYRKEKMPLIELGELFILLLEDRSEGLQQQKQFLHHLQQSAMAEFSPLILRGGMSSPVHSLTQLSQGLMEARRALDIAQAMPAQSGLCDYAEIGVLKLLSAIHDQNLIFQFMKDIIGVLHEPYRKYPFQLIETLEAVLQENGNLIKAAEHLGIHRNTLYQRVQRIEQQTGQSLNDAQFRLNASIALLIFRRWSHHMPVWMSF</sequence>
<keyword evidence="6" id="KW-1185">Reference proteome</keyword>
<dbReference type="Pfam" id="PF07905">
    <property type="entry name" value="PucR"/>
    <property type="match status" value="1"/>
</dbReference>
<dbReference type="RefSeq" id="WP_027705581.1">
    <property type="nucleotide sequence ID" value="NZ_AP018933.1"/>
</dbReference>
<name>A0A348HHN0_9GAMM</name>
<protein>
    <submittedName>
        <fullName evidence="5">Regulator of polyketide synthase expression</fullName>
    </submittedName>
</protein>
<evidence type="ECO:0000259" key="4">
    <source>
        <dbReference type="Pfam" id="PF17853"/>
    </source>
</evidence>
<dbReference type="InterPro" id="IPR009057">
    <property type="entry name" value="Homeodomain-like_sf"/>
</dbReference>
<dbReference type="KEGG" id="zpl:ZBT109_2401"/>
<dbReference type="Proteomes" id="UP000267342">
    <property type="component" value="Chromosome"/>
</dbReference>
<evidence type="ECO:0000259" key="3">
    <source>
        <dbReference type="Pfam" id="PF13556"/>
    </source>
</evidence>
<dbReference type="PANTHER" id="PTHR33744">
    <property type="entry name" value="CARBOHYDRATE DIACID REGULATOR"/>
    <property type="match status" value="1"/>
</dbReference>
<dbReference type="InterPro" id="IPR012914">
    <property type="entry name" value="PucR_dom"/>
</dbReference>
<comment type="similarity">
    <text evidence="1">Belongs to the CdaR family.</text>
</comment>
<feature type="domain" description="CdaR GGDEF-like" evidence="4">
    <location>
        <begin position="153"/>
        <end position="288"/>
    </location>
</feature>
<evidence type="ECO:0000313" key="5">
    <source>
        <dbReference type="EMBL" id="BBG31132.1"/>
    </source>
</evidence>
<evidence type="ECO:0000259" key="2">
    <source>
        <dbReference type="Pfam" id="PF07905"/>
    </source>
</evidence>
<feature type="domain" description="PucR C-terminal helix-turn-helix" evidence="3">
    <location>
        <begin position="341"/>
        <end position="399"/>
    </location>
</feature>